<dbReference type="HOGENOM" id="CLU_754140_0_0_5"/>
<name>D5BSK2_PUNMI</name>
<feature type="region of interest" description="Disordered" evidence="1">
    <location>
        <begin position="166"/>
        <end position="209"/>
    </location>
</feature>
<evidence type="ECO:0000313" key="2">
    <source>
        <dbReference type="EMBL" id="ADE39249.1"/>
    </source>
</evidence>
<feature type="compositionally biased region" description="Basic and acidic residues" evidence="1">
    <location>
        <begin position="88"/>
        <end position="106"/>
    </location>
</feature>
<evidence type="ECO:0000256" key="1">
    <source>
        <dbReference type="SAM" id="MobiDB-lite"/>
    </source>
</evidence>
<protein>
    <submittedName>
        <fullName evidence="2">Uncharacterized protein</fullName>
    </submittedName>
</protein>
<proteinExistence type="predicted"/>
<keyword evidence="3" id="KW-1185">Reference proteome</keyword>
<organism evidence="2 3">
    <name type="scientific">Puniceispirillum marinum (strain IMCC1322)</name>
    <dbReference type="NCBI Taxonomy" id="488538"/>
    <lineage>
        <taxon>Bacteria</taxon>
        <taxon>Pseudomonadati</taxon>
        <taxon>Pseudomonadota</taxon>
        <taxon>Alphaproteobacteria</taxon>
        <taxon>Candidatus Puniceispirillales</taxon>
        <taxon>Candidatus Puniceispirillaceae</taxon>
        <taxon>Candidatus Puniceispirillum</taxon>
    </lineage>
</organism>
<dbReference type="EMBL" id="CP001751">
    <property type="protein sequence ID" value="ADE39249.1"/>
    <property type="molecule type" value="Genomic_DNA"/>
</dbReference>
<gene>
    <name evidence="2" type="ordered locus">SAR116_1005</name>
</gene>
<sequence>MADNVEHCTRGKGQTPWKQRFRQCDDAGPEQTANRLDHARQRRDAPGAQLRISLAQQRHRDGQSFGRILKPDADGERQTALHTSGSEADPHGKAFGEVVDRDRNDEQPDPPQRRRFGPFASRLEVLVRQLFVHQGDSPHAQKNRNAYDGRRHRAVFEHRLRRIQCRDDQRKERSGEHHTGSEAERQIACGPRRDAPEQHGNCSDCCERSGGKTSEKAEHYWRQIFHGRARLSFGVARKDFRRPVLADEEDIIGLAVVFWPHAGRAIGHPRNSEADGVRALLEKAADVSGRYMAFDHVAINERGVAGDHALRHAVVELEANQRPTEHVLARRRKPVFFEMIHPREATAATVRLADLDRRCLCEDLGRW</sequence>
<evidence type="ECO:0000313" key="3">
    <source>
        <dbReference type="Proteomes" id="UP000007460"/>
    </source>
</evidence>
<feature type="compositionally biased region" description="Basic and acidic residues" evidence="1">
    <location>
        <begin position="35"/>
        <end position="45"/>
    </location>
</feature>
<feature type="region of interest" description="Disordered" evidence="1">
    <location>
        <begin position="1"/>
        <end position="119"/>
    </location>
</feature>
<dbReference type="Proteomes" id="UP000007460">
    <property type="component" value="Chromosome"/>
</dbReference>
<dbReference type="AlphaFoldDB" id="D5BSK2"/>
<reference evidence="2 3" key="1">
    <citation type="journal article" date="2010" name="J. Bacteriol.">
        <title>Complete genome sequence of "Candidatus Puniceispirillum marinum" IMCC1322, a representative of the SAR116 clade in the Alphaproteobacteria.</title>
        <authorList>
            <person name="Oh H.M."/>
            <person name="Kwon K.K."/>
            <person name="Kang I."/>
            <person name="Kang S.G."/>
            <person name="Lee J.H."/>
            <person name="Kim S.J."/>
            <person name="Cho J.C."/>
        </authorList>
    </citation>
    <scope>NUCLEOTIDE SEQUENCE [LARGE SCALE GENOMIC DNA]</scope>
    <source>
        <strain evidence="2 3">IMCC1322</strain>
    </source>
</reference>
<feature type="compositionally biased region" description="Basic and acidic residues" evidence="1">
    <location>
        <begin position="69"/>
        <end position="79"/>
    </location>
</feature>
<feature type="compositionally biased region" description="Basic and acidic residues" evidence="1">
    <location>
        <begin position="166"/>
        <end position="197"/>
    </location>
</feature>
<dbReference type="KEGG" id="apb:SAR116_1005"/>
<accession>D5BSK2</accession>